<evidence type="ECO:0000313" key="2">
    <source>
        <dbReference type="EMBL" id="CAK0867598.1"/>
    </source>
</evidence>
<evidence type="ECO:0000313" key="3">
    <source>
        <dbReference type="Proteomes" id="UP001189429"/>
    </source>
</evidence>
<protein>
    <recommendedName>
        <fullName evidence="4">SHSP domain-containing protein</fullName>
    </recommendedName>
</protein>
<keyword evidence="3" id="KW-1185">Reference proteome</keyword>
<sequence length="308" mass="32560">PCRPRRGGCLGGPPGGRPAGARARMRRPRGPHAAAARALLLGAATPACAWWPFEAGEGEDQRRDGPSGPSGLPPGMEFAFGGVPVIHVDSHFGFDPFEDIHRNMGRLMEKSSKDNQMLLPAAGDASPLGAPASPLEVQLGSILELFGELHSGQFGRAEGSFEVSEDDPSRFRISALLPGYKLDPEGGGDESPDESQLSVRAVGKRSLVVSGSQPTGPLIRTWQRSFSLPRGSKIDEVAVTYSATTGNLTVEVPRGNATEGEEETRRSPRTSWTWPGSRPRCVHCTPACPAWLARCRPAGPRAAAGAAS</sequence>
<feature type="region of interest" description="Disordered" evidence="1">
    <location>
        <begin position="254"/>
        <end position="276"/>
    </location>
</feature>
<evidence type="ECO:0000256" key="1">
    <source>
        <dbReference type="SAM" id="MobiDB-lite"/>
    </source>
</evidence>
<feature type="region of interest" description="Disordered" evidence="1">
    <location>
        <begin position="1"/>
        <end position="31"/>
    </location>
</feature>
<gene>
    <name evidence="2" type="ORF">PCOR1329_LOCUS54499</name>
</gene>
<dbReference type="CDD" id="cd06464">
    <property type="entry name" value="ACD_sHsps-like"/>
    <property type="match status" value="1"/>
</dbReference>
<dbReference type="Proteomes" id="UP001189429">
    <property type="component" value="Unassembled WGS sequence"/>
</dbReference>
<proteinExistence type="predicted"/>
<feature type="compositionally biased region" description="Gly residues" evidence="1">
    <location>
        <begin position="8"/>
        <end position="18"/>
    </location>
</feature>
<comment type="caution">
    <text evidence="2">The sequence shown here is derived from an EMBL/GenBank/DDBJ whole genome shotgun (WGS) entry which is preliminary data.</text>
</comment>
<name>A0ABN9V6W4_9DINO</name>
<reference evidence="2" key="1">
    <citation type="submission" date="2023-10" db="EMBL/GenBank/DDBJ databases">
        <authorList>
            <person name="Chen Y."/>
            <person name="Shah S."/>
            <person name="Dougan E. K."/>
            <person name="Thang M."/>
            <person name="Chan C."/>
        </authorList>
    </citation>
    <scope>NUCLEOTIDE SEQUENCE [LARGE SCALE GENOMIC DNA]</scope>
</reference>
<evidence type="ECO:0008006" key="4">
    <source>
        <dbReference type="Google" id="ProtNLM"/>
    </source>
</evidence>
<organism evidence="2 3">
    <name type="scientific">Prorocentrum cordatum</name>
    <dbReference type="NCBI Taxonomy" id="2364126"/>
    <lineage>
        <taxon>Eukaryota</taxon>
        <taxon>Sar</taxon>
        <taxon>Alveolata</taxon>
        <taxon>Dinophyceae</taxon>
        <taxon>Prorocentrales</taxon>
        <taxon>Prorocentraceae</taxon>
        <taxon>Prorocentrum</taxon>
    </lineage>
</organism>
<feature type="compositionally biased region" description="Low complexity" evidence="1">
    <location>
        <begin position="66"/>
        <end position="75"/>
    </location>
</feature>
<dbReference type="EMBL" id="CAUYUJ010016660">
    <property type="protein sequence ID" value="CAK0867598.1"/>
    <property type="molecule type" value="Genomic_DNA"/>
</dbReference>
<feature type="region of interest" description="Disordered" evidence="1">
    <location>
        <begin position="57"/>
        <end position="76"/>
    </location>
</feature>
<accession>A0ABN9V6W4</accession>
<feature type="non-terminal residue" evidence="2">
    <location>
        <position position="1"/>
    </location>
</feature>